<dbReference type="GO" id="GO:0008959">
    <property type="term" value="F:phosphate acetyltransferase activity"/>
    <property type="evidence" value="ECO:0007669"/>
    <property type="project" value="UniProtKB-EC"/>
</dbReference>
<dbReference type="InterPro" id="IPR002505">
    <property type="entry name" value="PTA_PTB"/>
</dbReference>
<dbReference type="Proteomes" id="UP000078368">
    <property type="component" value="Unassembled WGS sequence"/>
</dbReference>
<comment type="caution">
    <text evidence="10">The sequence shown here is derived from an EMBL/GenBank/DDBJ whole genome shotgun (WGS) entry which is preliminary data.</text>
</comment>
<dbReference type="NCBIfam" id="TIGR00651">
    <property type="entry name" value="pta"/>
    <property type="match status" value="1"/>
</dbReference>
<dbReference type="FunFam" id="3.40.50.10750:FF:000001">
    <property type="entry name" value="Phosphate acetyltransferase"/>
    <property type="match status" value="1"/>
</dbReference>
<evidence type="ECO:0000313" key="10">
    <source>
        <dbReference type="EMBL" id="OAP86629.1"/>
    </source>
</evidence>
<keyword evidence="6" id="KW-0012">Acyltransferase</keyword>
<dbReference type="RefSeq" id="WP_040322747.1">
    <property type="nucleotide sequence ID" value="NZ_LVZK01000001.1"/>
</dbReference>
<keyword evidence="5 10" id="KW-0808">Transferase</keyword>
<comment type="catalytic activity">
    <reaction evidence="1">
        <text>acetyl-CoA + phosphate = acetyl phosphate + CoA</text>
        <dbReference type="Rhea" id="RHEA:19521"/>
        <dbReference type="ChEBI" id="CHEBI:22191"/>
        <dbReference type="ChEBI" id="CHEBI:43474"/>
        <dbReference type="ChEBI" id="CHEBI:57287"/>
        <dbReference type="ChEBI" id="CHEBI:57288"/>
        <dbReference type="EC" id="2.3.1.8"/>
    </reaction>
</comment>
<dbReference type="Gene3D" id="3.40.50.10950">
    <property type="match status" value="1"/>
</dbReference>
<evidence type="ECO:0000256" key="1">
    <source>
        <dbReference type="ARBA" id="ARBA00000705"/>
    </source>
</evidence>
<dbReference type="NCBIfam" id="NF004167">
    <property type="entry name" value="PRK05632.1"/>
    <property type="match status" value="1"/>
</dbReference>
<evidence type="ECO:0000256" key="6">
    <source>
        <dbReference type="ARBA" id="ARBA00023315"/>
    </source>
</evidence>
<dbReference type="InterPro" id="IPR004614">
    <property type="entry name" value="P_AcTrfase"/>
</dbReference>
<gene>
    <name evidence="10" type="ORF">A4H34_05750</name>
</gene>
<evidence type="ECO:0000256" key="2">
    <source>
        <dbReference type="ARBA" id="ARBA00004989"/>
    </source>
</evidence>
<comment type="pathway">
    <text evidence="2">Metabolic intermediate biosynthesis; acetyl-CoA biosynthesis; acetyl-CoA from acetate: step 2/2.</text>
</comment>
<dbReference type="InterPro" id="IPR042113">
    <property type="entry name" value="P_AcTrfase_dom1"/>
</dbReference>
<dbReference type="SUPFAM" id="SSF53659">
    <property type="entry name" value="Isocitrate/Isopropylmalate dehydrogenase-like"/>
    <property type="match status" value="1"/>
</dbReference>
<name>A0A179B5H6_9ACTO</name>
<evidence type="ECO:0000256" key="3">
    <source>
        <dbReference type="ARBA" id="ARBA00012707"/>
    </source>
</evidence>
<evidence type="ECO:0000259" key="9">
    <source>
        <dbReference type="Pfam" id="PF01515"/>
    </source>
</evidence>
<dbReference type="Pfam" id="PF01515">
    <property type="entry name" value="PTA_PTB"/>
    <property type="match status" value="1"/>
</dbReference>
<organism evidence="10 11">
    <name type="scientific">Peptidiphaga gingivicola</name>
    <dbReference type="NCBI Taxonomy" id="2741497"/>
    <lineage>
        <taxon>Bacteria</taxon>
        <taxon>Bacillati</taxon>
        <taxon>Actinomycetota</taxon>
        <taxon>Actinomycetes</taxon>
        <taxon>Actinomycetales</taxon>
        <taxon>Actinomycetaceae</taxon>
        <taxon>Peptidiphaga</taxon>
    </lineage>
</organism>
<dbReference type="NCBIfam" id="NF007233">
    <property type="entry name" value="PRK09653.1"/>
    <property type="match status" value="1"/>
</dbReference>
<evidence type="ECO:0000256" key="5">
    <source>
        <dbReference type="ARBA" id="ARBA00022679"/>
    </source>
</evidence>
<dbReference type="AlphaFoldDB" id="A0A179B5H6"/>
<dbReference type="EC" id="2.3.1.8" evidence="3"/>
<comment type="function">
    <text evidence="8">Involved in acetate metabolism.</text>
</comment>
<evidence type="ECO:0000256" key="8">
    <source>
        <dbReference type="ARBA" id="ARBA00049955"/>
    </source>
</evidence>
<keyword evidence="11" id="KW-1185">Reference proteome</keyword>
<proteinExistence type="predicted"/>
<dbReference type="EMBL" id="LVZK01000001">
    <property type="protein sequence ID" value="OAP86629.1"/>
    <property type="molecule type" value="Genomic_DNA"/>
</dbReference>
<protein>
    <recommendedName>
        <fullName evidence="4">Phosphate acetyltransferase</fullName>
        <ecNumber evidence="3">2.3.1.8</ecNumber>
    </recommendedName>
    <alternativeName>
        <fullName evidence="7">Phosphotransacetylase</fullName>
    </alternativeName>
</protein>
<sequence>MAYTVYFTAAETNCPTQEVAKEYLKALGSVYGRVGVFRSFTNGPIEEDAAFLGLLQSIGRREDAERAWGTTRASYVVDEENAMNAILRRYSDYARDFDAVLVVGLLEGDPVLPGSLDRAGRAAAHLGCSLVMLVSGDKRTGKQVAAVTTLAAAEITKEHAPIAATVVVGASDEVRRALSDYKNSPVVLIPDAADPKLTPQAADILLEGIAKGSDVVTPLSFTFALVEKARSNRQRIVLPESEDDRILYAAAECLEREIADIVILGEKEEVDARAAELGLDLAGARIVSTSDPELLDKYATEFARLRAKKGVTYEQALETVKDVSYFGTMMVHMDDADGMVSGAAHTTAHTIVPSFQIIKTKPGTSIVSSVFLMLMADRVHAYGDCAVNTNPTPEQLANIAVSSAKTAEEFGVDPKVAMLSYSTGDSGKGPDVDAVVEATRLARELKPDLLIEGPIQYDAAVDAAAAAKKLPNSPVAGRATVFVFPSLNAGNIGYKAVQRTSGAIAVGPVLQGLNKPVNDLSRGALVEDIVNTIAITAVQAQQSAQAQQSV</sequence>
<dbReference type="Gene3D" id="3.40.50.10750">
    <property type="entry name" value="Isocitrate/Isopropylmalate dehydrogenase-like"/>
    <property type="match status" value="1"/>
</dbReference>
<dbReference type="PANTHER" id="PTHR43356:SF3">
    <property type="entry name" value="PHOSPHATE ACETYLTRANSFERASE"/>
    <property type="match status" value="1"/>
</dbReference>
<evidence type="ECO:0000313" key="11">
    <source>
        <dbReference type="Proteomes" id="UP000078368"/>
    </source>
</evidence>
<reference evidence="10 11" key="1">
    <citation type="submission" date="2016-04" db="EMBL/GenBank/DDBJ databases">
        <title>Peptidophaga gingivicola gen. nov., sp. nov., isolated from human subgingival plaque.</title>
        <authorList>
            <person name="Beall C.J."/>
            <person name="Mokrzan E.M."/>
            <person name="Griffen A.L."/>
            <person name="Leys E.J."/>
        </authorList>
    </citation>
    <scope>NUCLEOTIDE SEQUENCE [LARGE SCALE GENOMIC DNA]</scope>
    <source>
        <strain evidence="10 11">BA112</strain>
    </source>
</reference>
<dbReference type="STRING" id="1823756.A4H34_05750"/>
<accession>A0A179B5H6</accession>
<dbReference type="InterPro" id="IPR050500">
    <property type="entry name" value="Phos_Acetyltrans/Butyryltrans"/>
</dbReference>
<dbReference type="InterPro" id="IPR042112">
    <property type="entry name" value="P_AcTrfase_dom2"/>
</dbReference>
<evidence type="ECO:0000256" key="7">
    <source>
        <dbReference type="ARBA" id="ARBA00031108"/>
    </source>
</evidence>
<evidence type="ECO:0000256" key="4">
    <source>
        <dbReference type="ARBA" id="ARBA00021528"/>
    </source>
</evidence>
<feature type="domain" description="Phosphate acetyl/butaryl transferase" evidence="9">
    <location>
        <begin position="222"/>
        <end position="537"/>
    </location>
</feature>
<dbReference type="PANTHER" id="PTHR43356">
    <property type="entry name" value="PHOSPHATE ACETYLTRANSFERASE"/>
    <property type="match status" value="1"/>
</dbReference>